<dbReference type="InterPro" id="IPR052189">
    <property type="entry name" value="L-asp_N-monooxygenase_NS-form"/>
</dbReference>
<feature type="region of interest" description="Disordered" evidence="1">
    <location>
        <begin position="639"/>
        <end position="683"/>
    </location>
</feature>
<accession>A0A2I0SHA6</accession>
<keyword evidence="4" id="KW-1185">Reference proteome</keyword>
<name>A0A2I0SHA6_9ACTN</name>
<dbReference type="InterPro" id="IPR038732">
    <property type="entry name" value="HpyO/CreE_NAD-binding"/>
</dbReference>
<gene>
    <name evidence="3" type="ORF">CW362_30165</name>
</gene>
<dbReference type="Proteomes" id="UP000236178">
    <property type="component" value="Unassembled WGS sequence"/>
</dbReference>
<dbReference type="PANTHER" id="PTHR40254">
    <property type="entry name" value="BLR0577 PROTEIN"/>
    <property type="match status" value="1"/>
</dbReference>
<evidence type="ECO:0000256" key="1">
    <source>
        <dbReference type="SAM" id="MobiDB-lite"/>
    </source>
</evidence>
<feature type="domain" description="FAD-dependent urate hydroxylase HpyO/Asp monooxygenase CreE-like FAD/NAD(P)-binding" evidence="2">
    <location>
        <begin position="22"/>
        <end position="186"/>
    </location>
</feature>
<dbReference type="EMBL" id="PJOS01000078">
    <property type="protein sequence ID" value="PKT69318.1"/>
    <property type="molecule type" value="Genomic_DNA"/>
</dbReference>
<sequence length="683" mass="72370">MLNSSLEVPITPDGDRRPHVIAVVGTGPRGLAALERLACRLAGRTLPRPVEVYAVDDHTPGSGRIWRTDQSPLLLMNTPAGDVTMFSGPPDGTAPPGPGAGPSLAEWWAAAEPGVGGAHAYAGRALYGRYLEFVFAAVRRGMPPGTALHPVRARVERMRRRAGGWNLTLDDGRVLAADQVVLSTGHGKPLPRGDTRRLAAFAREKGLVHIAGDSAADLPLDTVPAGSTVGVIGLGMAFYDVVSLLTEGRGGRFERDGAGLRYLPGGAEPLLVAGSRSGVPIPARGVNQKPPEYTYTPRLFTLERIAALRAAGRIDFARQVLPWLRAEMGLVHHATALRALRGAGASWAYTEAAVRAALHETDATPGAAPDEVVTRVAAAHGLADAAPVDLAAWARPFRAASFPDRDSFERALTGHLEDDLERAVRGNVTDPHKAAVEMLRVLRHVLRAAVDRCGLTPRSHRDDFLGDFAPLCAQLSSGPPVFRVQQVLALIRAGVLRIVGPKARFTADPDSGRFVASSPLVAGEPVLLDALVDARIPVPDVRADSSPLVRDLLGQGTVTSYRNTWDGDVFDTGGLAVTDAPYRPVDARGRAAEDVCVTGIPLENVRWFTQVGSGRPGVRTDFTREADVVARALADAAAWPGHGRQRPAHGVDAAAPGPAGSQTRHPAPRASVTSQGREHVEQH</sequence>
<dbReference type="AlphaFoldDB" id="A0A2I0SHA6"/>
<dbReference type="RefSeq" id="WP_103552782.1">
    <property type="nucleotide sequence ID" value="NZ_KZ626917.1"/>
</dbReference>
<evidence type="ECO:0000313" key="3">
    <source>
        <dbReference type="EMBL" id="PKT69318.1"/>
    </source>
</evidence>
<dbReference type="OrthoDB" id="3653265at2"/>
<dbReference type="SUPFAM" id="SSF51905">
    <property type="entry name" value="FAD/NAD(P)-binding domain"/>
    <property type="match status" value="1"/>
</dbReference>
<evidence type="ECO:0000313" key="4">
    <source>
        <dbReference type="Proteomes" id="UP000236178"/>
    </source>
</evidence>
<comment type="caution">
    <text evidence="3">The sequence shown here is derived from an EMBL/GenBank/DDBJ whole genome shotgun (WGS) entry which is preliminary data.</text>
</comment>
<dbReference type="Pfam" id="PF13454">
    <property type="entry name" value="NAD_binding_9"/>
    <property type="match status" value="1"/>
</dbReference>
<dbReference type="InterPro" id="IPR036188">
    <property type="entry name" value="FAD/NAD-bd_sf"/>
</dbReference>
<organism evidence="3 4">
    <name type="scientific">Streptomyces populi</name>
    <dbReference type="NCBI Taxonomy" id="2058924"/>
    <lineage>
        <taxon>Bacteria</taxon>
        <taxon>Bacillati</taxon>
        <taxon>Actinomycetota</taxon>
        <taxon>Actinomycetes</taxon>
        <taxon>Kitasatosporales</taxon>
        <taxon>Streptomycetaceae</taxon>
        <taxon>Streptomyces</taxon>
    </lineage>
</organism>
<dbReference type="Gene3D" id="3.50.50.60">
    <property type="entry name" value="FAD/NAD(P)-binding domain"/>
    <property type="match status" value="1"/>
</dbReference>
<dbReference type="PANTHER" id="PTHR40254:SF1">
    <property type="entry name" value="BLR0577 PROTEIN"/>
    <property type="match status" value="1"/>
</dbReference>
<evidence type="ECO:0000259" key="2">
    <source>
        <dbReference type="Pfam" id="PF13454"/>
    </source>
</evidence>
<protein>
    <recommendedName>
        <fullName evidence="2">FAD-dependent urate hydroxylase HpyO/Asp monooxygenase CreE-like FAD/NAD(P)-binding domain-containing protein</fullName>
    </recommendedName>
</protein>
<proteinExistence type="predicted"/>
<reference evidence="3 4" key="1">
    <citation type="submission" date="2017-12" db="EMBL/GenBank/DDBJ databases">
        <title>Streptomyces populusis sp. nov., a novel endophytic actinobacterium isolated from stems of Populus adenopoda Maxim.</title>
        <authorList>
            <person name="Wang Z."/>
        </authorList>
    </citation>
    <scope>NUCLEOTIDE SEQUENCE [LARGE SCALE GENOMIC DNA]</scope>
    <source>
        <strain evidence="3 4">A249</strain>
    </source>
</reference>